<evidence type="ECO:0008006" key="3">
    <source>
        <dbReference type="Google" id="ProtNLM"/>
    </source>
</evidence>
<organism evidence="1 2">
    <name type="scientific">Halospeciosus flavus</name>
    <dbReference type="NCBI Taxonomy" id="3032283"/>
    <lineage>
        <taxon>Archaea</taxon>
        <taxon>Methanobacteriati</taxon>
        <taxon>Methanobacteriota</taxon>
        <taxon>Stenosarchaea group</taxon>
        <taxon>Halobacteria</taxon>
        <taxon>Halobacteriales</taxon>
        <taxon>Halobacteriaceae</taxon>
        <taxon>Halospeciosus</taxon>
    </lineage>
</organism>
<protein>
    <recommendedName>
        <fullName evidence="3">Halobacterial output domain-containing protein</fullName>
    </recommendedName>
</protein>
<accession>A0ABD5Z6M9</accession>
<dbReference type="AlphaFoldDB" id="A0ABD5Z6M9"/>
<dbReference type="EMBL" id="JBHTAR010000011">
    <property type="protein sequence ID" value="MFC7200822.1"/>
    <property type="molecule type" value="Genomic_DNA"/>
</dbReference>
<proteinExistence type="predicted"/>
<reference evidence="1 2" key="1">
    <citation type="journal article" date="2019" name="Int. J. Syst. Evol. Microbiol.">
        <title>The Global Catalogue of Microorganisms (GCM) 10K type strain sequencing project: providing services to taxonomists for standard genome sequencing and annotation.</title>
        <authorList>
            <consortium name="The Broad Institute Genomics Platform"/>
            <consortium name="The Broad Institute Genome Sequencing Center for Infectious Disease"/>
            <person name="Wu L."/>
            <person name="Ma J."/>
        </authorList>
    </citation>
    <scope>NUCLEOTIDE SEQUENCE [LARGE SCALE GENOMIC DNA]</scope>
    <source>
        <strain evidence="1 2">XZGYJ-43</strain>
    </source>
</reference>
<sequence>MDTPEECERAVDRIRDGFDEDLRAVVVHQFAPEAAWEVRYVREDVSEGYGDTDLARVLENVTEDFVFEALVQDWHENIRRLGELHGSLLAYEDAVVARIVLSDGYGVCFSLEPERRGDVFDVVSNVGPGSSGGPS</sequence>
<dbReference type="RefSeq" id="WP_279527587.1">
    <property type="nucleotide sequence ID" value="NZ_CP122312.1"/>
</dbReference>
<name>A0ABD5Z6M9_9EURY</name>
<comment type="caution">
    <text evidence="1">The sequence shown here is derived from an EMBL/GenBank/DDBJ whole genome shotgun (WGS) entry which is preliminary data.</text>
</comment>
<keyword evidence="2" id="KW-1185">Reference proteome</keyword>
<dbReference type="Proteomes" id="UP001596447">
    <property type="component" value="Unassembled WGS sequence"/>
</dbReference>
<evidence type="ECO:0000313" key="2">
    <source>
        <dbReference type="Proteomes" id="UP001596447"/>
    </source>
</evidence>
<dbReference type="Pfam" id="PF24366">
    <property type="entry name" value="DUF7522"/>
    <property type="match status" value="1"/>
</dbReference>
<dbReference type="InterPro" id="IPR055944">
    <property type="entry name" value="DUF7522"/>
</dbReference>
<evidence type="ECO:0000313" key="1">
    <source>
        <dbReference type="EMBL" id="MFC7200822.1"/>
    </source>
</evidence>
<gene>
    <name evidence="1" type="ORF">ACFQJ9_15645</name>
</gene>